<evidence type="ECO:0000256" key="3">
    <source>
        <dbReference type="ARBA" id="ARBA00022461"/>
    </source>
</evidence>
<keyword evidence="2 11" id="KW-0813">Transport</keyword>
<keyword evidence="7 11" id="KW-0406">Ion transport</keyword>
<keyword evidence="9 11" id="KW-0739">Sodium transport</keyword>
<protein>
    <submittedName>
        <fullName evidence="12">DgyrCDS14581</fullName>
    </submittedName>
</protein>
<evidence type="ECO:0000256" key="11">
    <source>
        <dbReference type="RuleBase" id="RU000679"/>
    </source>
</evidence>
<proteinExistence type="inferred from homology"/>
<comment type="similarity">
    <text evidence="11">Belongs to the amiloride-sensitive sodium channel (TC 1.A.6) family.</text>
</comment>
<dbReference type="PRINTS" id="PR01078">
    <property type="entry name" value="AMINACHANNEL"/>
</dbReference>
<comment type="subcellular location">
    <subcellularLocation>
        <location evidence="1">Membrane</location>
        <topology evidence="1">Multi-pass membrane protein</topology>
    </subcellularLocation>
</comment>
<reference evidence="12 13" key="1">
    <citation type="submission" date="2020-08" db="EMBL/GenBank/DDBJ databases">
        <authorList>
            <person name="Hejnol A."/>
        </authorList>
    </citation>
    <scope>NUCLEOTIDE SEQUENCE [LARGE SCALE GENOMIC DNA]</scope>
</reference>
<evidence type="ECO:0000256" key="1">
    <source>
        <dbReference type="ARBA" id="ARBA00004141"/>
    </source>
</evidence>
<dbReference type="Pfam" id="PF00858">
    <property type="entry name" value="ASC"/>
    <property type="match status" value="1"/>
</dbReference>
<evidence type="ECO:0000256" key="4">
    <source>
        <dbReference type="ARBA" id="ARBA00022692"/>
    </source>
</evidence>
<dbReference type="GO" id="GO:0005272">
    <property type="term" value="F:sodium channel activity"/>
    <property type="evidence" value="ECO:0007669"/>
    <property type="project" value="UniProtKB-KW"/>
</dbReference>
<evidence type="ECO:0000256" key="5">
    <source>
        <dbReference type="ARBA" id="ARBA00022989"/>
    </source>
</evidence>
<evidence type="ECO:0000256" key="6">
    <source>
        <dbReference type="ARBA" id="ARBA00023053"/>
    </source>
</evidence>
<comment type="caution">
    <text evidence="12">The sequence shown here is derived from an EMBL/GenBank/DDBJ whole genome shotgun (WGS) entry which is preliminary data.</text>
</comment>
<evidence type="ECO:0000256" key="7">
    <source>
        <dbReference type="ARBA" id="ARBA00023065"/>
    </source>
</evidence>
<gene>
    <name evidence="12" type="ORF">DGYR_LOCUS13696</name>
</gene>
<keyword evidence="8" id="KW-0472">Membrane</keyword>
<evidence type="ECO:0000256" key="8">
    <source>
        <dbReference type="ARBA" id="ARBA00023136"/>
    </source>
</evidence>
<keyword evidence="3 11" id="KW-0894">Sodium channel</keyword>
<evidence type="ECO:0000256" key="10">
    <source>
        <dbReference type="ARBA" id="ARBA00023303"/>
    </source>
</evidence>
<evidence type="ECO:0000313" key="13">
    <source>
        <dbReference type="Proteomes" id="UP000549394"/>
    </source>
</evidence>
<dbReference type="Proteomes" id="UP000549394">
    <property type="component" value="Unassembled WGS sequence"/>
</dbReference>
<dbReference type="GO" id="GO:0016020">
    <property type="term" value="C:membrane"/>
    <property type="evidence" value="ECO:0007669"/>
    <property type="project" value="UniProtKB-SubCell"/>
</dbReference>
<organism evidence="12 13">
    <name type="scientific">Dimorphilus gyrociliatus</name>
    <dbReference type="NCBI Taxonomy" id="2664684"/>
    <lineage>
        <taxon>Eukaryota</taxon>
        <taxon>Metazoa</taxon>
        <taxon>Spiralia</taxon>
        <taxon>Lophotrochozoa</taxon>
        <taxon>Annelida</taxon>
        <taxon>Polychaeta</taxon>
        <taxon>Polychaeta incertae sedis</taxon>
        <taxon>Dinophilidae</taxon>
        <taxon>Dimorphilus</taxon>
    </lineage>
</organism>
<name>A0A7I8WEA7_9ANNE</name>
<evidence type="ECO:0000256" key="2">
    <source>
        <dbReference type="ARBA" id="ARBA00022448"/>
    </source>
</evidence>
<dbReference type="EMBL" id="CAJFCJ010000049">
    <property type="protein sequence ID" value="CAD5126453.1"/>
    <property type="molecule type" value="Genomic_DNA"/>
</dbReference>
<sequence>MFSNLSFTESGMNNALSLLLNLEQYEYMPGPDNDAGVKIFLHDDYKRPLMSDLGFAVAAGMNTLVGIKAQL</sequence>
<evidence type="ECO:0000256" key="9">
    <source>
        <dbReference type="ARBA" id="ARBA00023201"/>
    </source>
</evidence>
<dbReference type="AlphaFoldDB" id="A0A7I8WEA7"/>
<keyword evidence="10 11" id="KW-0407">Ion channel</keyword>
<keyword evidence="5" id="KW-1133">Transmembrane helix</keyword>
<accession>A0A7I8WEA7</accession>
<dbReference type="InterPro" id="IPR001873">
    <property type="entry name" value="ENaC"/>
</dbReference>
<keyword evidence="6" id="KW-0915">Sodium</keyword>
<keyword evidence="13" id="KW-1185">Reference proteome</keyword>
<dbReference type="OrthoDB" id="6154304at2759"/>
<dbReference type="Gene3D" id="2.60.470.10">
    <property type="entry name" value="Acid-sensing ion channels like domains"/>
    <property type="match status" value="1"/>
</dbReference>
<keyword evidence="4 11" id="KW-0812">Transmembrane</keyword>
<evidence type="ECO:0000313" key="12">
    <source>
        <dbReference type="EMBL" id="CAD5126453.1"/>
    </source>
</evidence>